<proteinExistence type="predicted"/>
<sequence length="317" mass="34194">MKKSYLFIIICTIALLIFLGKIVLSSDEVKPSNVQASGATSSSSPSNTTSPSAEPSSSQPMETASPTTSPSSSPEPSESNSPAEPSSEPSNSNETPAFSSNLIDNLPSKTVSSNSDGLAVVTNSTSTLVVVNKQRNLPSDYVPSDLVIPDVEFSFSGDNPKKQMRKEAAKALESLFAAAKEDKIELKAVSGYRSYATQKSLFANYVNKDGEKAAARYSARPGQSEHQTGLAMDVSSASVSYDLDQSYGETKEGKWLSEHAAEHGFIIRYMKDKEDITGYMYEPWHVRYVGIDTAKEIMKQGVTLEEYFEGVAASTKS</sequence>
<evidence type="ECO:0000313" key="4">
    <source>
        <dbReference type="Proteomes" id="UP001178662"/>
    </source>
</evidence>
<feature type="domain" description="D-alanyl-D-alanine carboxypeptidase-like core" evidence="2">
    <location>
        <begin position="162"/>
        <end position="290"/>
    </location>
</feature>
<name>A0AA95JBY5_9BACL</name>
<feature type="region of interest" description="Disordered" evidence="1">
    <location>
        <begin position="32"/>
        <end position="116"/>
    </location>
</feature>
<dbReference type="AlphaFoldDB" id="A0AA95JBY5"/>
<feature type="compositionally biased region" description="Low complexity" evidence="1">
    <location>
        <begin position="36"/>
        <end position="97"/>
    </location>
</feature>
<dbReference type="GO" id="GO:0006508">
    <property type="term" value="P:proteolysis"/>
    <property type="evidence" value="ECO:0007669"/>
    <property type="project" value="InterPro"/>
</dbReference>
<keyword evidence="4" id="KW-1185">Reference proteome</keyword>
<evidence type="ECO:0000256" key="1">
    <source>
        <dbReference type="SAM" id="MobiDB-lite"/>
    </source>
</evidence>
<dbReference type="Gene3D" id="3.30.1380.10">
    <property type="match status" value="1"/>
</dbReference>
<reference evidence="3" key="1">
    <citation type="submission" date="2023-03" db="EMBL/GenBank/DDBJ databases">
        <title>Andean soil-derived lignocellulolytic bacterial consortium as a source of novel taxa and putative plastic-active enzymes.</title>
        <authorList>
            <person name="Diaz-Garcia L."/>
            <person name="Chuvochina M."/>
            <person name="Feuerriegel G."/>
            <person name="Bunk B."/>
            <person name="Sproer C."/>
            <person name="Streit W.R."/>
            <person name="Rodriguez L.M."/>
            <person name="Overmann J."/>
            <person name="Jimenez D.J."/>
        </authorList>
    </citation>
    <scope>NUCLEOTIDE SEQUENCE</scope>
    <source>
        <strain evidence="3">MAG 2441</strain>
    </source>
</reference>
<dbReference type="Pfam" id="PF02557">
    <property type="entry name" value="VanY"/>
    <property type="match status" value="1"/>
</dbReference>
<feature type="compositionally biased region" description="Polar residues" evidence="1">
    <location>
        <begin position="98"/>
        <end position="116"/>
    </location>
</feature>
<evidence type="ECO:0000313" key="3">
    <source>
        <dbReference type="EMBL" id="WEK53377.1"/>
    </source>
</evidence>
<dbReference type="InterPro" id="IPR003709">
    <property type="entry name" value="VanY-like_core_dom"/>
</dbReference>
<dbReference type="CDD" id="cd14852">
    <property type="entry name" value="LD-carboxypeptidase"/>
    <property type="match status" value="1"/>
</dbReference>
<protein>
    <submittedName>
        <fullName evidence="3">M15 family metallopeptidase</fullName>
    </submittedName>
</protein>
<dbReference type="GO" id="GO:0008233">
    <property type="term" value="F:peptidase activity"/>
    <property type="evidence" value="ECO:0007669"/>
    <property type="project" value="InterPro"/>
</dbReference>
<dbReference type="Proteomes" id="UP001178662">
    <property type="component" value="Chromosome"/>
</dbReference>
<dbReference type="EMBL" id="CP119317">
    <property type="protein sequence ID" value="WEK53377.1"/>
    <property type="molecule type" value="Genomic_DNA"/>
</dbReference>
<organism evidence="3 4">
    <name type="scientific">Candidatus Cohnella colombiensis</name>
    <dbReference type="NCBI Taxonomy" id="3121368"/>
    <lineage>
        <taxon>Bacteria</taxon>
        <taxon>Bacillati</taxon>
        <taxon>Bacillota</taxon>
        <taxon>Bacilli</taxon>
        <taxon>Bacillales</taxon>
        <taxon>Paenibacillaceae</taxon>
        <taxon>Cohnella</taxon>
    </lineage>
</organism>
<dbReference type="InterPro" id="IPR058193">
    <property type="entry name" value="VanY/YodJ_core_dom"/>
</dbReference>
<dbReference type="SUPFAM" id="SSF55166">
    <property type="entry name" value="Hedgehog/DD-peptidase"/>
    <property type="match status" value="1"/>
</dbReference>
<gene>
    <name evidence="3" type="ORF">P0Y55_12370</name>
</gene>
<accession>A0AA95JBY5</accession>
<dbReference type="PANTHER" id="PTHR34385">
    <property type="entry name" value="D-ALANYL-D-ALANINE CARBOXYPEPTIDASE"/>
    <property type="match status" value="1"/>
</dbReference>
<evidence type="ECO:0000259" key="2">
    <source>
        <dbReference type="Pfam" id="PF02557"/>
    </source>
</evidence>
<dbReference type="PANTHER" id="PTHR34385:SF1">
    <property type="entry name" value="PEPTIDOGLYCAN L-ALANYL-D-GLUTAMATE ENDOPEPTIDASE CWLK"/>
    <property type="match status" value="1"/>
</dbReference>
<dbReference type="InterPro" id="IPR052179">
    <property type="entry name" value="DD-CPase-like"/>
</dbReference>
<dbReference type="InterPro" id="IPR009045">
    <property type="entry name" value="Zn_M74/Hedgehog-like"/>
</dbReference>